<feature type="active site" description="Cysteine sulfenic acid (-SOH) intermediate; for peroxidase activity" evidence="6">
    <location>
        <position position="51"/>
    </location>
</feature>
<reference evidence="8 9" key="1">
    <citation type="submission" date="2018-06" db="EMBL/GenBank/DDBJ databases">
        <authorList>
            <consortium name="Pathogen Informatics"/>
            <person name="Doyle S."/>
        </authorList>
    </citation>
    <scope>NUCLEOTIDE SEQUENCE [LARGE SCALE GENOMIC DNA]</scope>
    <source>
        <strain evidence="8 9">NCTC7915</strain>
    </source>
</reference>
<evidence type="ECO:0000259" key="7">
    <source>
        <dbReference type="PROSITE" id="PS51352"/>
    </source>
</evidence>
<dbReference type="PANTHER" id="PTHR10681">
    <property type="entry name" value="THIOREDOXIN PEROXIDASE"/>
    <property type="match status" value="1"/>
</dbReference>
<evidence type="ECO:0000256" key="3">
    <source>
        <dbReference type="ARBA" id="ARBA00022862"/>
    </source>
</evidence>
<dbReference type="PIRSF" id="PIRSF000239">
    <property type="entry name" value="AHPC"/>
    <property type="match status" value="1"/>
</dbReference>
<dbReference type="Proteomes" id="UP000254118">
    <property type="component" value="Unassembled WGS sequence"/>
</dbReference>
<keyword evidence="4 8" id="KW-0560">Oxidoreductase</keyword>
<accession>A0AA46BMQ0</accession>
<organism evidence="8 9">
    <name type="scientific">Dermatophilus congolensis</name>
    <dbReference type="NCBI Taxonomy" id="1863"/>
    <lineage>
        <taxon>Bacteria</taxon>
        <taxon>Bacillati</taxon>
        <taxon>Actinomycetota</taxon>
        <taxon>Actinomycetes</taxon>
        <taxon>Micrococcales</taxon>
        <taxon>Dermatophilaceae</taxon>
        <taxon>Dermatophilus</taxon>
    </lineage>
</organism>
<dbReference type="InterPro" id="IPR013766">
    <property type="entry name" value="Thioredoxin_domain"/>
</dbReference>
<feature type="domain" description="Thioredoxin" evidence="7">
    <location>
        <begin position="8"/>
        <end position="159"/>
    </location>
</feature>
<evidence type="ECO:0000313" key="8">
    <source>
        <dbReference type="EMBL" id="STD08138.1"/>
    </source>
</evidence>
<keyword evidence="5" id="KW-0676">Redox-active center</keyword>
<dbReference type="GO" id="GO:0033554">
    <property type="term" value="P:cellular response to stress"/>
    <property type="evidence" value="ECO:0007669"/>
    <property type="project" value="TreeGrafter"/>
</dbReference>
<gene>
    <name evidence="8" type="ORF">NCTC7915_00937</name>
</gene>
<evidence type="ECO:0000313" key="9">
    <source>
        <dbReference type="Proteomes" id="UP000254118"/>
    </source>
</evidence>
<evidence type="ECO:0000256" key="6">
    <source>
        <dbReference type="PIRSR" id="PIRSR000239-1"/>
    </source>
</evidence>
<dbReference type="PANTHER" id="PTHR10681:SF121">
    <property type="entry name" value="ALKYL HYDROPEROXIDE REDUCTASE C"/>
    <property type="match status" value="1"/>
</dbReference>
<keyword evidence="2 8" id="KW-0575">Peroxidase</keyword>
<proteinExistence type="inferred from homology"/>
<dbReference type="Pfam" id="PF00578">
    <property type="entry name" value="AhpC-TSA"/>
    <property type="match status" value="1"/>
</dbReference>
<dbReference type="EC" id="1.11.1.15" evidence="8"/>
<dbReference type="SUPFAM" id="SSF52833">
    <property type="entry name" value="Thioredoxin-like"/>
    <property type="match status" value="1"/>
</dbReference>
<dbReference type="EMBL" id="UFYA01000001">
    <property type="protein sequence ID" value="STD08138.1"/>
    <property type="molecule type" value="Genomic_DNA"/>
</dbReference>
<comment type="caution">
    <text evidence="8">The sequence shown here is derived from an EMBL/GenBank/DDBJ whole genome shotgun (WGS) entry which is preliminary data.</text>
</comment>
<evidence type="ECO:0000256" key="5">
    <source>
        <dbReference type="ARBA" id="ARBA00023284"/>
    </source>
</evidence>
<evidence type="ECO:0000256" key="2">
    <source>
        <dbReference type="ARBA" id="ARBA00022559"/>
    </source>
</evidence>
<dbReference type="Gene3D" id="3.40.30.10">
    <property type="entry name" value="Glutaredoxin"/>
    <property type="match status" value="1"/>
</dbReference>
<dbReference type="GO" id="GO:0005829">
    <property type="term" value="C:cytosol"/>
    <property type="evidence" value="ECO:0007669"/>
    <property type="project" value="TreeGrafter"/>
</dbReference>
<dbReference type="GO" id="GO:0006979">
    <property type="term" value="P:response to oxidative stress"/>
    <property type="evidence" value="ECO:0007669"/>
    <property type="project" value="TreeGrafter"/>
</dbReference>
<dbReference type="GO" id="GO:0045454">
    <property type="term" value="P:cell redox homeostasis"/>
    <property type="evidence" value="ECO:0007669"/>
    <property type="project" value="TreeGrafter"/>
</dbReference>
<name>A0AA46BMQ0_9MICO</name>
<dbReference type="InterPro" id="IPR036249">
    <property type="entry name" value="Thioredoxin-like_sf"/>
</dbReference>
<dbReference type="RefSeq" id="WP_115030248.1">
    <property type="nucleotide sequence ID" value="NZ_JAAFNO010000001.1"/>
</dbReference>
<dbReference type="GO" id="GO:0008379">
    <property type="term" value="F:thioredoxin peroxidase activity"/>
    <property type="evidence" value="ECO:0007669"/>
    <property type="project" value="TreeGrafter"/>
</dbReference>
<sequence>MCDKTQIPEIGEYIADFTAHDQHGAVVSLERLRRQTAVLVVFIPYAFSGICQGELDEIRDNYEQFRSEHVQTVVVSTDSMFTLRAWGYQNGFEFPLLSDFWPHGGIAKAFGVFDESAGTAIRGTFLIDPSGVLQWKMITPAGQRRDFSAYRQALGVLIGE</sequence>
<comment type="similarity">
    <text evidence="1">Belongs to the peroxiredoxin family. AhpC/Prx1 subfamily.</text>
</comment>
<dbReference type="InterPro" id="IPR024706">
    <property type="entry name" value="Peroxiredoxin_AhpC-typ"/>
</dbReference>
<keyword evidence="3" id="KW-0049">Antioxidant</keyword>
<dbReference type="GO" id="GO:0042744">
    <property type="term" value="P:hydrogen peroxide catabolic process"/>
    <property type="evidence" value="ECO:0007669"/>
    <property type="project" value="TreeGrafter"/>
</dbReference>
<dbReference type="InterPro" id="IPR050217">
    <property type="entry name" value="Peroxiredoxin"/>
</dbReference>
<evidence type="ECO:0000256" key="1">
    <source>
        <dbReference type="ARBA" id="ARBA00009796"/>
    </source>
</evidence>
<dbReference type="InterPro" id="IPR000866">
    <property type="entry name" value="AhpC/TSA"/>
</dbReference>
<dbReference type="PROSITE" id="PS51352">
    <property type="entry name" value="THIOREDOXIN_2"/>
    <property type="match status" value="1"/>
</dbReference>
<dbReference type="CDD" id="cd03018">
    <property type="entry name" value="PRX_AhpE_like"/>
    <property type="match status" value="1"/>
</dbReference>
<protein>
    <submittedName>
        <fullName evidence="8">Peroxiredoxin Rv2238c/MT2298</fullName>
        <ecNumber evidence="8">1.11.1.15</ecNumber>
    </submittedName>
</protein>
<dbReference type="AlphaFoldDB" id="A0AA46BMQ0"/>
<evidence type="ECO:0000256" key="4">
    <source>
        <dbReference type="ARBA" id="ARBA00023002"/>
    </source>
</evidence>